<organism evidence="1 2">
    <name type="scientific">Gossypium lobatum</name>
    <dbReference type="NCBI Taxonomy" id="34289"/>
    <lineage>
        <taxon>Eukaryota</taxon>
        <taxon>Viridiplantae</taxon>
        <taxon>Streptophyta</taxon>
        <taxon>Embryophyta</taxon>
        <taxon>Tracheophyta</taxon>
        <taxon>Spermatophyta</taxon>
        <taxon>Magnoliopsida</taxon>
        <taxon>eudicotyledons</taxon>
        <taxon>Gunneridae</taxon>
        <taxon>Pentapetalae</taxon>
        <taxon>rosids</taxon>
        <taxon>malvids</taxon>
        <taxon>Malvales</taxon>
        <taxon>Malvaceae</taxon>
        <taxon>Malvoideae</taxon>
        <taxon>Gossypium</taxon>
    </lineage>
</organism>
<dbReference type="Proteomes" id="UP000593572">
    <property type="component" value="Unassembled WGS sequence"/>
</dbReference>
<proteinExistence type="predicted"/>
<gene>
    <name evidence="1" type="ORF">Golob_006237</name>
</gene>
<name>A0A7J8MVM7_9ROSI</name>
<dbReference type="AlphaFoldDB" id="A0A7J8MVM7"/>
<protein>
    <submittedName>
        <fullName evidence="1">Uncharacterized protein</fullName>
    </submittedName>
</protein>
<keyword evidence="2" id="KW-1185">Reference proteome</keyword>
<evidence type="ECO:0000313" key="2">
    <source>
        <dbReference type="Proteomes" id="UP000593572"/>
    </source>
</evidence>
<dbReference type="EMBL" id="JABEZX010000010">
    <property type="protein sequence ID" value="MBA0568767.1"/>
    <property type="molecule type" value="Genomic_DNA"/>
</dbReference>
<feature type="non-terminal residue" evidence="1">
    <location>
        <position position="97"/>
    </location>
</feature>
<reference evidence="1 2" key="1">
    <citation type="journal article" date="2019" name="Genome Biol. Evol.">
        <title>Insights into the evolution of the New World diploid cottons (Gossypium, subgenus Houzingenia) based on genome sequencing.</title>
        <authorList>
            <person name="Grover C.E."/>
            <person name="Arick M.A. 2nd"/>
            <person name="Thrash A."/>
            <person name="Conover J.L."/>
            <person name="Sanders W.S."/>
            <person name="Peterson D.G."/>
            <person name="Frelichowski J.E."/>
            <person name="Scheffler J.A."/>
            <person name="Scheffler B.E."/>
            <person name="Wendel J.F."/>
        </authorList>
    </citation>
    <scope>NUCLEOTIDE SEQUENCE [LARGE SCALE GENOMIC DNA]</scope>
    <source>
        <strain evidence="1">157</strain>
        <tissue evidence="1">Leaf</tissue>
    </source>
</reference>
<comment type="caution">
    <text evidence="1">The sequence shown here is derived from an EMBL/GenBank/DDBJ whole genome shotgun (WGS) entry which is preliminary data.</text>
</comment>
<accession>A0A7J8MVM7</accession>
<sequence length="97" mass="11491">MENNDMIWGSTVQEGATSWSRWFWLNYKKIMELRSYCHQQNWRVKEKRLIRVIATLLVITSVECFEFDHLNSFTVLHALRAGLMMNITRLSANGKII</sequence>
<evidence type="ECO:0000313" key="1">
    <source>
        <dbReference type="EMBL" id="MBA0568767.1"/>
    </source>
</evidence>